<keyword evidence="7" id="KW-1185">Reference proteome</keyword>
<comment type="similarity">
    <text evidence="1">Belongs to the glycosyl hydrolase 13 family.</text>
</comment>
<evidence type="ECO:0000256" key="4">
    <source>
        <dbReference type="SAM" id="MobiDB-lite"/>
    </source>
</evidence>
<evidence type="ECO:0000256" key="1">
    <source>
        <dbReference type="ARBA" id="ARBA00008061"/>
    </source>
</evidence>
<evidence type="ECO:0000313" key="7">
    <source>
        <dbReference type="Proteomes" id="UP001139477"/>
    </source>
</evidence>
<organism evidence="6 7">
    <name type="scientific">Limimaricola litoreus</name>
    <dbReference type="NCBI Taxonomy" id="2955316"/>
    <lineage>
        <taxon>Bacteria</taxon>
        <taxon>Pseudomonadati</taxon>
        <taxon>Pseudomonadota</taxon>
        <taxon>Alphaproteobacteria</taxon>
        <taxon>Rhodobacterales</taxon>
        <taxon>Paracoccaceae</taxon>
        <taxon>Limimaricola</taxon>
    </lineage>
</organism>
<proteinExistence type="inferred from homology"/>
<dbReference type="InterPro" id="IPR004193">
    <property type="entry name" value="Glyco_hydro_13_N"/>
</dbReference>
<keyword evidence="3" id="KW-0326">Glycosidase</keyword>
<feature type="compositionally biased region" description="Basic and acidic residues" evidence="4">
    <location>
        <begin position="477"/>
        <end position="488"/>
    </location>
</feature>
<dbReference type="Pfam" id="PF00128">
    <property type="entry name" value="Alpha-amylase"/>
    <property type="match status" value="1"/>
</dbReference>
<dbReference type="RefSeq" id="WP_253335259.1">
    <property type="nucleotide sequence ID" value="NZ_JAMYXC010000309.1"/>
</dbReference>
<feature type="region of interest" description="Disordered" evidence="4">
    <location>
        <begin position="692"/>
        <end position="723"/>
    </location>
</feature>
<gene>
    <name evidence="6" type="primary">glgX</name>
    <name evidence="6" type="ORF">NHG85_18745</name>
</gene>
<comment type="caution">
    <text evidence="6">The sequence shown here is derived from an EMBL/GenBank/DDBJ whole genome shotgun (WGS) entry which is preliminary data.</text>
</comment>
<dbReference type="Gene3D" id="2.60.40.10">
    <property type="entry name" value="Immunoglobulins"/>
    <property type="match status" value="1"/>
</dbReference>
<dbReference type="PANTHER" id="PTHR43002">
    <property type="entry name" value="GLYCOGEN DEBRANCHING ENZYME"/>
    <property type="match status" value="1"/>
</dbReference>
<dbReference type="AlphaFoldDB" id="A0A9X2FRS1"/>
<feature type="compositionally biased region" description="Acidic residues" evidence="4">
    <location>
        <begin position="694"/>
        <end position="706"/>
    </location>
</feature>
<dbReference type="InterPro" id="IPR011837">
    <property type="entry name" value="Glycogen_debranch_GlgX"/>
</dbReference>
<dbReference type="SUPFAM" id="SSF51445">
    <property type="entry name" value="(Trans)glycosidases"/>
    <property type="match status" value="1"/>
</dbReference>
<dbReference type="EMBL" id="JAMYXC010000309">
    <property type="protein sequence ID" value="MCP1170546.1"/>
    <property type="molecule type" value="Genomic_DNA"/>
</dbReference>
<dbReference type="InterPro" id="IPR044505">
    <property type="entry name" value="GlgX_Isoamylase_N_E_set"/>
</dbReference>
<feature type="region of interest" description="Disordered" evidence="4">
    <location>
        <begin position="591"/>
        <end position="617"/>
    </location>
</feature>
<dbReference type="NCBIfam" id="TIGR02100">
    <property type="entry name" value="glgX_debranch"/>
    <property type="match status" value="1"/>
</dbReference>
<dbReference type="GO" id="GO:0004135">
    <property type="term" value="F:amylo-alpha-1,6-glucosidase activity"/>
    <property type="evidence" value="ECO:0007669"/>
    <property type="project" value="InterPro"/>
</dbReference>
<dbReference type="Gene3D" id="2.60.40.1180">
    <property type="entry name" value="Golgi alpha-mannosidase II"/>
    <property type="match status" value="1"/>
</dbReference>
<dbReference type="InterPro" id="IPR013783">
    <property type="entry name" value="Ig-like_fold"/>
</dbReference>
<keyword evidence="2" id="KW-0378">Hydrolase</keyword>
<reference evidence="6" key="1">
    <citation type="submission" date="2022-06" db="EMBL/GenBank/DDBJ databases">
        <title>Limimaricola sediminis sp. nov., isolated from an intertidal sediment.</title>
        <authorList>
            <person name="Shao X."/>
        </authorList>
    </citation>
    <scope>NUCLEOTIDE SEQUENCE</scope>
    <source>
        <strain evidence="6">ASW11-118</strain>
    </source>
</reference>
<dbReference type="SUPFAM" id="SSF51011">
    <property type="entry name" value="Glycosyl hydrolase domain"/>
    <property type="match status" value="1"/>
</dbReference>
<dbReference type="CDD" id="cd11326">
    <property type="entry name" value="AmyAc_Glg_debranch"/>
    <property type="match status" value="1"/>
</dbReference>
<protein>
    <submittedName>
        <fullName evidence="6">Glycogen debranching protein GlgX</fullName>
    </submittedName>
</protein>
<dbReference type="GO" id="GO:0005980">
    <property type="term" value="P:glycogen catabolic process"/>
    <property type="evidence" value="ECO:0007669"/>
    <property type="project" value="InterPro"/>
</dbReference>
<dbReference type="Pfam" id="PF02922">
    <property type="entry name" value="CBM_48"/>
    <property type="match status" value="1"/>
</dbReference>
<evidence type="ECO:0000313" key="6">
    <source>
        <dbReference type="EMBL" id="MCP1170546.1"/>
    </source>
</evidence>
<dbReference type="SUPFAM" id="SSF81296">
    <property type="entry name" value="E set domains"/>
    <property type="match status" value="1"/>
</dbReference>
<dbReference type="InterPro" id="IPR006047">
    <property type="entry name" value="GH13_cat_dom"/>
</dbReference>
<accession>A0A9X2FRS1</accession>
<evidence type="ECO:0000256" key="2">
    <source>
        <dbReference type="ARBA" id="ARBA00022801"/>
    </source>
</evidence>
<evidence type="ECO:0000259" key="5">
    <source>
        <dbReference type="SMART" id="SM00642"/>
    </source>
</evidence>
<dbReference type="Proteomes" id="UP001139477">
    <property type="component" value="Unassembled WGS sequence"/>
</dbReference>
<dbReference type="Gene3D" id="3.20.20.80">
    <property type="entry name" value="Glycosidases"/>
    <property type="match status" value="1"/>
</dbReference>
<sequence>MAKDIHPNLPAFDLAASRSDALGANYDGYGTNFALWSDNATCVQLCLFDDEGKEQIACLDLPRMEGGIWHGYLPDVGPGQVYGYRVHGPWAPEEGHRFNPNKLLLDPYACEIIGEIKWDPALFGYTQPGDDTEGPDPRDSAPFMPKGVVVDTEFDWEADSALRRRWQNGLIYETHVKGATMRHPGVPEEDRGTFEGLASDAFIDHLTRIGASAVELLPIHAFANDGHLVDKGLSNYWGYNTLSFFAPHKPYLKSGFYREVKQAVKKFHAAGLEVILDVVYNHTCEGNEMGPTLSFRGIDNASYYLLSPENKRHSYDTTGTGNTLNVEHPMVLRMVLDSLRYWVQVMHVDGFRFDLASTLGREAMGFEREGSFFAAIRQDPVLSTVKLIAEPWDIGDGGYQVGGFPWPFREWNDKARDDIRAFWRRDKGLVPAMAERLTGSPVQFNHSHRPATSSINFIAAHDGFTLWDTVSYNEKHNEANGEDGRDGHSNNLSDNMGVEGPTDDETVNESRVRRVKAMLATLLMSQGVPMLLAGDDFGQSQDGNNNAYCQDNEITWLDWENARDEITSAVAELMAFRKAEGGLARLRFARAPEDAPDGGPTVTWRHPEGRSMEPGDWENPELSCFGMRLVPHSDGREVMVVLNSGDNCEFKLPKGGWRRAIDTTLDPVSCDVAEQGKVGVGWQSVVVWVPDHEAEVEDGDETEAQDEAAAPAGDETAGTETSA</sequence>
<dbReference type="CDD" id="cd02856">
    <property type="entry name" value="E_set_GDE_Isoamylase_N"/>
    <property type="match status" value="1"/>
</dbReference>
<dbReference type="InterPro" id="IPR013780">
    <property type="entry name" value="Glyco_hydro_b"/>
</dbReference>
<feature type="domain" description="Glycosyl hydrolase family 13 catalytic" evidence="5">
    <location>
        <begin position="160"/>
        <end position="587"/>
    </location>
</feature>
<evidence type="ECO:0000256" key="3">
    <source>
        <dbReference type="ARBA" id="ARBA00023295"/>
    </source>
</evidence>
<name>A0A9X2FRS1_9RHOB</name>
<feature type="region of interest" description="Disordered" evidence="4">
    <location>
        <begin position="477"/>
        <end position="509"/>
    </location>
</feature>
<dbReference type="InterPro" id="IPR017853">
    <property type="entry name" value="GH"/>
</dbReference>
<dbReference type="SMART" id="SM00642">
    <property type="entry name" value="Aamy"/>
    <property type="match status" value="1"/>
</dbReference>
<dbReference type="InterPro" id="IPR014756">
    <property type="entry name" value="Ig_E-set"/>
</dbReference>